<dbReference type="EC" id="1.7.-.-" evidence="2"/>
<sequence length="293" mass="30854">MILITTPTGDIGARVLSNVLGAGEKVRVILRDASKLDADTRGRVDIVEGSHADGGAIARALEGVSAVFWLPPGSVRAKTPEDAYVDFSRAFCTALPGSSVSHIVGVSALGRGWPKPAGLAAASIAMDDMIAATGLAYRSLACASLMDNIARQIGLIREQGAFYQPTPGDLKLPHVAKADVAAIASRLLIGQDWDSAAEVALCGPEDLSFEEMARVLSDVLGREIAFHEMSVKDFGGMMRGMGASEGMAQGYVEMMTAKNEGIDNAACPKDRSATPTTFRTWCETELLPSIQAQ</sequence>
<dbReference type="Gene3D" id="3.40.50.720">
    <property type="entry name" value="NAD(P)-binding Rossmann-like Domain"/>
    <property type="match status" value="1"/>
</dbReference>
<dbReference type="InterPro" id="IPR051604">
    <property type="entry name" value="Ergot_Alk_Oxidoreductase"/>
</dbReference>
<dbReference type="RefSeq" id="WP_081508006.1">
    <property type="nucleotide sequence ID" value="NZ_CP020474.1"/>
</dbReference>
<gene>
    <name evidence="2" type="primary">azoB</name>
    <name evidence="2" type="ORF">ROSMUCSMR3_03322</name>
</gene>
<keyword evidence="2" id="KW-0560">Oxidoreductase</keyword>
<dbReference type="PANTHER" id="PTHR43162:SF1">
    <property type="entry name" value="PRESTALK A DIFFERENTIATION PROTEIN A"/>
    <property type="match status" value="1"/>
</dbReference>
<evidence type="ECO:0000313" key="3">
    <source>
        <dbReference type="Proteomes" id="UP000192273"/>
    </source>
</evidence>
<dbReference type="AlphaFoldDB" id="A0A1V0RSP6"/>
<feature type="domain" description="NAD(P)-binding" evidence="1">
    <location>
        <begin position="8"/>
        <end position="187"/>
    </location>
</feature>
<dbReference type="Gene3D" id="3.90.25.10">
    <property type="entry name" value="UDP-galactose 4-epimerase, domain 1"/>
    <property type="match status" value="1"/>
</dbReference>
<accession>A0A1V0RSP6</accession>
<dbReference type="KEGG" id="rmm:ROSMUCSMR3_03322"/>
<dbReference type="EMBL" id="CP020474">
    <property type="protein sequence ID" value="ARE84784.1"/>
    <property type="molecule type" value="Genomic_DNA"/>
</dbReference>
<dbReference type="InterPro" id="IPR016040">
    <property type="entry name" value="NAD(P)-bd_dom"/>
</dbReference>
<dbReference type="OrthoDB" id="7352262at2"/>
<dbReference type="SUPFAM" id="SSF51735">
    <property type="entry name" value="NAD(P)-binding Rossmann-fold domains"/>
    <property type="match status" value="1"/>
</dbReference>
<dbReference type="InterPro" id="IPR036291">
    <property type="entry name" value="NAD(P)-bd_dom_sf"/>
</dbReference>
<dbReference type="Proteomes" id="UP000192273">
    <property type="component" value="Chromosome"/>
</dbReference>
<dbReference type="GO" id="GO:0016491">
    <property type="term" value="F:oxidoreductase activity"/>
    <property type="evidence" value="ECO:0007669"/>
    <property type="project" value="UniProtKB-KW"/>
</dbReference>
<protein>
    <submittedName>
        <fullName evidence="2">NAD(P)H azoreductase</fullName>
        <ecNumber evidence="2">1.7.-.-</ecNumber>
    </submittedName>
</protein>
<evidence type="ECO:0000259" key="1">
    <source>
        <dbReference type="Pfam" id="PF13460"/>
    </source>
</evidence>
<dbReference type="PANTHER" id="PTHR43162">
    <property type="match status" value="1"/>
</dbReference>
<keyword evidence="3" id="KW-1185">Reference proteome</keyword>
<evidence type="ECO:0000313" key="2">
    <source>
        <dbReference type="EMBL" id="ARE84784.1"/>
    </source>
</evidence>
<dbReference type="Pfam" id="PF13460">
    <property type="entry name" value="NAD_binding_10"/>
    <property type="match status" value="1"/>
</dbReference>
<reference evidence="2 3" key="1">
    <citation type="submission" date="2017-03" db="EMBL/GenBank/DDBJ databases">
        <title>Genome Sequence of Roseovarius mucosus strain SMR3 Isolated from a culture of the Diatom Skeletonema marinoi.</title>
        <authorList>
            <person name="Topel M."/>
            <person name="Pinder M."/>
            <person name="Johansson O.N."/>
            <person name="Kourtchenko O."/>
            <person name="Godhe A."/>
            <person name="Clarke A.K."/>
        </authorList>
    </citation>
    <scope>NUCLEOTIDE SEQUENCE [LARGE SCALE GENOMIC DNA]</scope>
    <source>
        <strain evidence="2 3">SMR3</strain>
    </source>
</reference>
<proteinExistence type="predicted"/>
<organism evidence="2 3">
    <name type="scientific">Roseovarius mucosus</name>
    <dbReference type="NCBI Taxonomy" id="215743"/>
    <lineage>
        <taxon>Bacteria</taxon>
        <taxon>Pseudomonadati</taxon>
        <taxon>Pseudomonadota</taxon>
        <taxon>Alphaproteobacteria</taxon>
        <taxon>Rhodobacterales</taxon>
        <taxon>Roseobacteraceae</taxon>
        <taxon>Roseovarius</taxon>
    </lineage>
</organism>
<name>A0A1V0RSP6_9RHOB</name>